<proteinExistence type="predicted"/>
<dbReference type="SUPFAM" id="SSF50465">
    <property type="entry name" value="EF-Tu/eEF-1alpha/eIF2-gamma C-terminal domain"/>
    <property type="match status" value="1"/>
</dbReference>
<evidence type="ECO:0000256" key="1">
    <source>
        <dbReference type="ARBA" id="ARBA00022741"/>
    </source>
</evidence>
<dbReference type="EMBL" id="VLLG01000002">
    <property type="protein sequence ID" value="TWI91303.1"/>
    <property type="molecule type" value="Genomic_DNA"/>
</dbReference>
<dbReference type="RefSeq" id="WP_262713206.1">
    <property type="nucleotide sequence ID" value="NZ_BAAAFY010000001.1"/>
</dbReference>
<comment type="caution">
    <text evidence="6">The sequence shown here is derived from an EMBL/GenBank/DDBJ whole genome shotgun (WGS) entry which is preliminary data.</text>
</comment>
<accession>A0A562TD48</accession>
<dbReference type="Proteomes" id="UP000316778">
    <property type="component" value="Unassembled WGS sequence"/>
</dbReference>
<name>A0A562TD48_CHIJA</name>
<keyword evidence="3" id="KW-0648">Protein biosynthesis</keyword>
<dbReference type="Gene3D" id="2.40.30.10">
    <property type="entry name" value="Translation factors"/>
    <property type="match status" value="1"/>
</dbReference>
<gene>
    <name evidence="6" type="ORF">LX66_0670</name>
</gene>
<organism evidence="6 7">
    <name type="scientific">Chitinophaga japonensis</name>
    <name type="common">Flexibacter japonensis</name>
    <dbReference type="NCBI Taxonomy" id="104662"/>
    <lineage>
        <taxon>Bacteria</taxon>
        <taxon>Pseudomonadati</taxon>
        <taxon>Bacteroidota</taxon>
        <taxon>Chitinophagia</taxon>
        <taxon>Chitinophagales</taxon>
        <taxon>Chitinophagaceae</taxon>
        <taxon>Chitinophaga</taxon>
    </lineage>
</organism>
<reference evidence="6 7" key="1">
    <citation type="journal article" date="2013" name="Stand. Genomic Sci.">
        <title>Genomic Encyclopedia of Type Strains, Phase I: The one thousand microbial genomes (KMG-I) project.</title>
        <authorList>
            <person name="Kyrpides N.C."/>
            <person name="Woyke T."/>
            <person name="Eisen J.A."/>
            <person name="Garrity G."/>
            <person name="Lilburn T.G."/>
            <person name="Beck B.J."/>
            <person name="Whitman W.B."/>
            <person name="Hugenholtz P."/>
            <person name="Klenk H.P."/>
        </authorList>
    </citation>
    <scope>NUCLEOTIDE SEQUENCE [LARGE SCALE GENOMIC DNA]</scope>
    <source>
        <strain evidence="6 7">DSM 13484</strain>
    </source>
</reference>
<keyword evidence="4" id="KW-0342">GTP-binding</keyword>
<evidence type="ECO:0000256" key="2">
    <source>
        <dbReference type="ARBA" id="ARBA00022768"/>
    </source>
</evidence>
<protein>
    <submittedName>
        <fullName evidence="6">Elongation factor Tu</fullName>
    </submittedName>
</protein>
<evidence type="ECO:0000313" key="7">
    <source>
        <dbReference type="Proteomes" id="UP000316778"/>
    </source>
</evidence>
<keyword evidence="7" id="KW-1185">Reference proteome</keyword>
<dbReference type="Pfam" id="PF03143">
    <property type="entry name" value="GTP_EFTU_D3"/>
    <property type="match status" value="1"/>
</dbReference>
<dbReference type="AlphaFoldDB" id="A0A562TD48"/>
<evidence type="ECO:0000256" key="4">
    <source>
        <dbReference type="ARBA" id="ARBA00023134"/>
    </source>
</evidence>
<feature type="domain" description="Translation elongation factor EFTu/EF1A C-terminal" evidence="5">
    <location>
        <begin position="9"/>
        <end position="106"/>
    </location>
</feature>
<keyword evidence="1" id="KW-0547">Nucleotide-binding</keyword>
<sequence>MINNNLIIVKARISMKKTDEGGRRSGFKSGYRPNHVFEMPEDLHKLKTYIGDIQFEDQEFIAPGETKIVTVRFLRVPQIEHYMKVGQKWLINEGAKTLGFGEILDVYP</sequence>
<dbReference type="InterPro" id="IPR004160">
    <property type="entry name" value="Transl_elong_EFTu/EF1A_C"/>
</dbReference>
<evidence type="ECO:0000313" key="6">
    <source>
        <dbReference type="EMBL" id="TWI91303.1"/>
    </source>
</evidence>
<dbReference type="GO" id="GO:0005525">
    <property type="term" value="F:GTP binding"/>
    <property type="evidence" value="ECO:0007669"/>
    <property type="project" value="UniProtKB-KW"/>
</dbReference>
<dbReference type="GO" id="GO:0003746">
    <property type="term" value="F:translation elongation factor activity"/>
    <property type="evidence" value="ECO:0007669"/>
    <property type="project" value="UniProtKB-KW"/>
</dbReference>
<keyword evidence="2 6" id="KW-0251">Elongation factor</keyword>
<dbReference type="InterPro" id="IPR009001">
    <property type="entry name" value="Transl_elong_EF1A/Init_IF2_C"/>
</dbReference>
<evidence type="ECO:0000256" key="3">
    <source>
        <dbReference type="ARBA" id="ARBA00022917"/>
    </source>
</evidence>
<evidence type="ECO:0000259" key="5">
    <source>
        <dbReference type="Pfam" id="PF03143"/>
    </source>
</evidence>